<dbReference type="Proteomes" id="UP001253545">
    <property type="component" value="Unassembled WGS sequence"/>
</dbReference>
<evidence type="ECO:0000256" key="2">
    <source>
        <dbReference type="ARBA" id="ARBA00004941"/>
    </source>
</evidence>
<dbReference type="Gene3D" id="1.20.200.10">
    <property type="entry name" value="Fumarase/aspartase (Central domain)"/>
    <property type="match status" value="1"/>
</dbReference>
<evidence type="ECO:0000313" key="10">
    <source>
        <dbReference type="Proteomes" id="UP001253545"/>
    </source>
</evidence>
<gene>
    <name evidence="6 9" type="primary">argH</name>
    <name evidence="9" type="ORF">RM552_11750</name>
</gene>
<comment type="similarity">
    <text evidence="6">Belongs to the lyase 1 family. Argininosuccinate lyase subfamily.</text>
</comment>
<dbReference type="InterPro" id="IPR022761">
    <property type="entry name" value="Fumarate_lyase_N"/>
</dbReference>
<dbReference type="InterPro" id="IPR024083">
    <property type="entry name" value="Fumarase/histidase_N"/>
</dbReference>
<dbReference type="InterPro" id="IPR020557">
    <property type="entry name" value="Fumarate_lyase_CS"/>
</dbReference>
<dbReference type="SUPFAM" id="SSF48557">
    <property type="entry name" value="L-aspartase-like"/>
    <property type="match status" value="1"/>
</dbReference>
<dbReference type="PROSITE" id="PS00163">
    <property type="entry name" value="FUMARATE_LYASES"/>
    <property type="match status" value="1"/>
</dbReference>
<protein>
    <recommendedName>
        <fullName evidence="4 6">Argininosuccinate lyase</fullName>
        <shortName evidence="6">ASAL</shortName>
        <ecNumber evidence="4 6">4.3.2.1</ecNumber>
    </recommendedName>
    <alternativeName>
        <fullName evidence="6">Arginosuccinase</fullName>
    </alternativeName>
</protein>
<evidence type="ECO:0000256" key="3">
    <source>
        <dbReference type="ARBA" id="ARBA00005552"/>
    </source>
</evidence>
<dbReference type="NCBIfam" id="NF008964">
    <property type="entry name" value="PRK12308.1"/>
    <property type="match status" value="1"/>
</dbReference>
<dbReference type="PANTHER" id="PTHR43814">
    <property type="entry name" value="ARGININOSUCCINATE LYASE"/>
    <property type="match status" value="1"/>
</dbReference>
<evidence type="ECO:0000256" key="1">
    <source>
        <dbReference type="ARBA" id="ARBA00000985"/>
    </source>
</evidence>
<keyword evidence="6 9" id="KW-0456">Lyase</keyword>
<proteinExistence type="inferred from homology"/>
<dbReference type="EMBL" id="JAVRHX010000003">
    <property type="protein sequence ID" value="MDT0595522.1"/>
    <property type="molecule type" value="Genomic_DNA"/>
</dbReference>
<keyword evidence="6" id="KW-0028">Amino-acid biosynthesis</keyword>
<comment type="pathway">
    <text evidence="2 6">Amino-acid biosynthesis; L-arginine biosynthesis; L-arginine from L-ornithine and carbamoyl phosphate: step 3/3.</text>
</comment>
<dbReference type="InterPro" id="IPR029419">
    <property type="entry name" value="Arg_succ_lyase_C"/>
</dbReference>
<dbReference type="InterPro" id="IPR009049">
    <property type="entry name" value="Argininosuccinate_lyase"/>
</dbReference>
<feature type="domain" description="Fumarate lyase N-terminal" evidence="7">
    <location>
        <begin position="6"/>
        <end position="301"/>
    </location>
</feature>
<dbReference type="InterPro" id="IPR008948">
    <property type="entry name" value="L-Aspartase-like"/>
</dbReference>
<dbReference type="Pfam" id="PF00206">
    <property type="entry name" value="Lyase_1"/>
    <property type="match status" value="1"/>
</dbReference>
<dbReference type="PRINTS" id="PR00145">
    <property type="entry name" value="ARGSUCLYASE"/>
</dbReference>
<dbReference type="InterPro" id="IPR000362">
    <property type="entry name" value="Fumarate_lyase_fam"/>
</dbReference>
<sequence>MALWGGRFQSGSSDMFKQVNDSLPFDYVMASQDIFGSIVWSRALKKAGVLSSDEQSQIEQTLALLSDDIETGKIDVSASSEEDIHSFVEAYLTDTLGDLGRKLHTGRSRNDQVATDFRLWVRTHLKGLKQDCLNLIEALLNCAQREKETIIPGYTHLQRAQPVYFAHWCLAYVEMLKRDVSRIDDLSERLNQCPLGSGALAGTTFAVDRYEIAETLGFNGPCLNSLDAVSDRDFVLELLFVASTSMMHLSRLAEDLIFYNSGEAGFLQLGDDVTSGSSLMPQKKNPDALELMRGKCGRVFGHLQALLVTMKGLPLAYNKDMQEDKEGAIDTVNQWHICLCIGVEVLNSMSLNQARCRKAAQQGYANSTELADYLVAKNIPFRTAHDIAGKAVVAAIAQNCALEEMSLDDFKAIHEDIGDDVYACLSLEAVLNKRNQLGGTNHQCVLSALAKEVKNLDAVKRSGA</sequence>
<keyword evidence="6" id="KW-0963">Cytoplasm</keyword>
<comment type="caution">
    <text evidence="9">The sequence shown here is derived from an EMBL/GenBank/DDBJ whole genome shotgun (WGS) entry which is preliminary data.</text>
</comment>
<name>A0ABU2ZVS5_9ALTE</name>
<accession>A0ABU2ZVS5</accession>
<feature type="domain" description="Argininosuccinate lyase C-terminal" evidence="8">
    <location>
        <begin position="364"/>
        <end position="431"/>
    </location>
</feature>
<comment type="similarity">
    <text evidence="3">In the N-terminal section; belongs to the lyase 1 family. Argininosuccinate lyase subfamily.</text>
</comment>
<dbReference type="PRINTS" id="PR00149">
    <property type="entry name" value="FUMRATELYASE"/>
</dbReference>
<evidence type="ECO:0000313" key="9">
    <source>
        <dbReference type="EMBL" id="MDT0595522.1"/>
    </source>
</evidence>
<dbReference type="Gene3D" id="1.10.275.10">
    <property type="entry name" value="Fumarase/aspartase (N-terminal domain)"/>
    <property type="match status" value="1"/>
</dbReference>
<evidence type="ECO:0000256" key="5">
    <source>
        <dbReference type="ARBA" id="ARBA00022571"/>
    </source>
</evidence>
<dbReference type="CDD" id="cd01359">
    <property type="entry name" value="Argininosuccinate_lyase"/>
    <property type="match status" value="1"/>
</dbReference>
<comment type="subcellular location">
    <subcellularLocation>
        <location evidence="6">Cytoplasm</location>
    </subcellularLocation>
</comment>
<evidence type="ECO:0000259" key="7">
    <source>
        <dbReference type="Pfam" id="PF00206"/>
    </source>
</evidence>
<keyword evidence="5 6" id="KW-0055">Arginine biosynthesis</keyword>
<dbReference type="PANTHER" id="PTHR43814:SF1">
    <property type="entry name" value="ARGININOSUCCINATE LYASE"/>
    <property type="match status" value="1"/>
</dbReference>
<dbReference type="EC" id="4.3.2.1" evidence="4 6"/>
<evidence type="ECO:0000259" key="8">
    <source>
        <dbReference type="Pfam" id="PF14698"/>
    </source>
</evidence>
<dbReference type="Pfam" id="PF14698">
    <property type="entry name" value="ASL_C2"/>
    <property type="match status" value="1"/>
</dbReference>
<dbReference type="GO" id="GO:0004056">
    <property type="term" value="F:argininosuccinate lyase activity"/>
    <property type="evidence" value="ECO:0007669"/>
    <property type="project" value="UniProtKB-EC"/>
</dbReference>
<evidence type="ECO:0000256" key="4">
    <source>
        <dbReference type="ARBA" id="ARBA00012338"/>
    </source>
</evidence>
<reference evidence="9 10" key="1">
    <citation type="submission" date="2023-09" db="EMBL/GenBank/DDBJ databases">
        <authorList>
            <person name="Rey-Velasco X."/>
        </authorList>
    </citation>
    <scope>NUCLEOTIDE SEQUENCE [LARGE SCALE GENOMIC DNA]</scope>
    <source>
        <strain evidence="9 10">P117</strain>
    </source>
</reference>
<evidence type="ECO:0000256" key="6">
    <source>
        <dbReference type="HAMAP-Rule" id="MF_00006"/>
    </source>
</evidence>
<dbReference type="NCBIfam" id="TIGR00838">
    <property type="entry name" value="argH"/>
    <property type="match status" value="1"/>
</dbReference>
<keyword evidence="10" id="KW-1185">Reference proteome</keyword>
<comment type="catalytic activity">
    <reaction evidence="1 6">
        <text>2-(N(omega)-L-arginino)succinate = fumarate + L-arginine</text>
        <dbReference type="Rhea" id="RHEA:24020"/>
        <dbReference type="ChEBI" id="CHEBI:29806"/>
        <dbReference type="ChEBI" id="CHEBI:32682"/>
        <dbReference type="ChEBI" id="CHEBI:57472"/>
        <dbReference type="EC" id="4.3.2.1"/>
    </reaction>
</comment>
<dbReference type="HAMAP" id="MF_00006">
    <property type="entry name" value="Arg_succ_lyase"/>
    <property type="match status" value="1"/>
</dbReference>
<dbReference type="RefSeq" id="WP_311369040.1">
    <property type="nucleotide sequence ID" value="NZ_JAVRHX010000003.1"/>
</dbReference>
<organism evidence="9 10">
    <name type="scientific">Glaciecola petra</name>
    <dbReference type="NCBI Taxonomy" id="3075602"/>
    <lineage>
        <taxon>Bacteria</taxon>
        <taxon>Pseudomonadati</taxon>
        <taxon>Pseudomonadota</taxon>
        <taxon>Gammaproteobacteria</taxon>
        <taxon>Alteromonadales</taxon>
        <taxon>Alteromonadaceae</taxon>
        <taxon>Glaciecola</taxon>
    </lineage>
</organism>
<dbReference type="Gene3D" id="1.10.40.30">
    <property type="entry name" value="Fumarase/aspartase (C-terminal domain)"/>
    <property type="match status" value="1"/>
</dbReference>